<evidence type="ECO:0000313" key="2">
    <source>
        <dbReference type="EMBL" id="KZP04407.1"/>
    </source>
</evidence>
<feature type="region of interest" description="Disordered" evidence="1">
    <location>
        <begin position="118"/>
        <end position="138"/>
    </location>
</feature>
<dbReference type="EMBL" id="KV417925">
    <property type="protein sequence ID" value="KZP04407.1"/>
    <property type="molecule type" value="Genomic_DNA"/>
</dbReference>
<feature type="compositionally biased region" description="Polar residues" evidence="1">
    <location>
        <begin position="335"/>
        <end position="344"/>
    </location>
</feature>
<keyword evidence="3" id="KW-1185">Reference proteome</keyword>
<feature type="region of interest" description="Disordered" evidence="1">
    <location>
        <begin position="201"/>
        <end position="225"/>
    </location>
</feature>
<dbReference type="AlphaFoldDB" id="A0A167UXE6"/>
<feature type="compositionally biased region" description="Low complexity" evidence="1">
    <location>
        <begin position="211"/>
        <end position="220"/>
    </location>
</feature>
<proteinExistence type="predicted"/>
<protein>
    <submittedName>
        <fullName evidence="2">Uncharacterized protein</fullName>
    </submittedName>
</protein>
<feature type="compositionally biased region" description="Gly residues" evidence="1">
    <location>
        <begin position="390"/>
        <end position="400"/>
    </location>
</feature>
<gene>
    <name evidence="2" type="ORF">FIBSPDRAFT_904303</name>
</gene>
<sequence length="400" mass="43567">MVRRGSLERRGPVYGLTAVVLGEVVGVEEEQGPAHLLLYEEALLGAGTPRYHCTSLFRKRVEEHAPPAVELVLSQPSLRAQLLRAVRETNRHSLTTAVANGGPGAACLRTGRQLPLTVRCSPAPPGGPRVPGDVTGRSRGTEAGAVCVRTGSRAPTCQIVIPSRRSAPATSHMAGPAPYTYTPSTGDRYPAFYAGPVVIDTELDGDPRPASPATTPTKPTTGKDSDTVMSRIITNRFKWQATPSSDPYYYYSRQVEVAKYYVSGWFNVPLVSVVTSSASHRKLHRQQDLQRPPLSVLTSKVKGNNGPHELFPVSALLHLDAASQSSGRHKKRTQNYHQNQCQNPSKKKKEKTVSPRARRDDKDKQKQKQKEDEMEAVESRVKSLKSFSSGFGGSFAGFCG</sequence>
<feature type="compositionally biased region" description="Basic and acidic residues" evidence="1">
    <location>
        <begin position="351"/>
        <end position="381"/>
    </location>
</feature>
<name>A0A167UXE6_9AGAM</name>
<evidence type="ECO:0000256" key="1">
    <source>
        <dbReference type="SAM" id="MobiDB-lite"/>
    </source>
</evidence>
<feature type="region of interest" description="Disordered" evidence="1">
    <location>
        <begin position="323"/>
        <end position="400"/>
    </location>
</feature>
<reference evidence="2 3" key="1">
    <citation type="journal article" date="2016" name="Mol. Biol. Evol.">
        <title>Comparative Genomics of Early-Diverging Mushroom-Forming Fungi Provides Insights into the Origins of Lignocellulose Decay Capabilities.</title>
        <authorList>
            <person name="Nagy L.G."/>
            <person name="Riley R."/>
            <person name="Tritt A."/>
            <person name="Adam C."/>
            <person name="Daum C."/>
            <person name="Floudas D."/>
            <person name="Sun H."/>
            <person name="Yadav J.S."/>
            <person name="Pangilinan J."/>
            <person name="Larsson K.H."/>
            <person name="Matsuura K."/>
            <person name="Barry K."/>
            <person name="Labutti K."/>
            <person name="Kuo R."/>
            <person name="Ohm R.A."/>
            <person name="Bhattacharya S.S."/>
            <person name="Shirouzu T."/>
            <person name="Yoshinaga Y."/>
            <person name="Martin F.M."/>
            <person name="Grigoriev I.V."/>
            <person name="Hibbett D.S."/>
        </authorList>
    </citation>
    <scope>NUCLEOTIDE SEQUENCE [LARGE SCALE GENOMIC DNA]</scope>
    <source>
        <strain evidence="2 3">CBS 109695</strain>
    </source>
</reference>
<organism evidence="2 3">
    <name type="scientific">Athelia psychrophila</name>
    <dbReference type="NCBI Taxonomy" id="1759441"/>
    <lineage>
        <taxon>Eukaryota</taxon>
        <taxon>Fungi</taxon>
        <taxon>Dikarya</taxon>
        <taxon>Basidiomycota</taxon>
        <taxon>Agaricomycotina</taxon>
        <taxon>Agaricomycetes</taxon>
        <taxon>Agaricomycetidae</taxon>
        <taxon>Atheliales</taxon>
        <taxon>Atheliaceae</taxon>
        <taxon>Athelia</taxon>
    </lineage>
</organism>
<evidence type="ECO:0000313" key="3">
    <source>
        <dbReference type="Proteomes" id="UP000076532"/>
    </source>
</evidence>
<accession>A0A167UXE6</accession>
<dbReference type="Proteomes" id="UP000076532">
    <property type="component" value="Unassembled WGS sequence"/>
</dbReference>